<dbReference type="InterPro" id="IPR046848">
    <property type="entry name" value="E_motif"/>
</dbReference>
<dbReference type="GO" id="GO:0009451">
    <property type="term" value="P:RNA modification"/>
    <property type="evidence" value="ECO:0007669"/>
    <property type="project" value="InterPro"/>
</dbReference>
<dbReference type="GO" id="GO:0003723">
    <property type="term" value="F:RNA binding"/>
    <property type="evidence" value="ECO:0007669"/>
    <property type="project" value="InterPro"/>
</dbReference>
<evidence type="ECO:0000256" key="2">
    <source>
        <dbReference type="PROSITE-ProRule" id="PRU00708"/>
    </source>
</evidence>
<dbReference type="PROSITE" id="PS51375">
    <property type="entry name" value="PPR"/>
    <property type="match status" value="1"/>
</dbReference>
<dbReference type="AlphaFoldDB" id="A0AA38TQX3"/>
<comment type="caution">
    <text evidence="3">The sequence shown here is derived from an EMBL/GenBank/DDBJ whole genome shotgun (WGS) entry which is preliminary data.</text>
</comment>
<evidence type="ECO:0008006" key="5">
    <source>
        <dbReference type="Google" id="ProtNLM"/>
    </source>
</evidence>
<sequence>MYANYGQLEKSKHIFNRMTEKDIISWNVMMSGYGMMEQSNAKPNELTFLALLSACSHAGLVDGGKSLFGRMGYYSLKPTLTHYACMGNLLGMSEDLVLSMALIVLDGGLWGAFLCACKTHNNPEMGIKIAKRAIECEPENDGYYVTISNLYDSIGMWEEAEWTRNLMKERGVEKAVDWSAV</sequence>
<name>A0AA38TQX3_9ASTR</name>
<dbReference type="Proteomes" id="UP001172457">
    <property type="component" value="Chromosome 3"/>
</dbReference>
<feature type="repeat" description="PPR" evidence="2">
    <location>
        <begin position="44"/>
        <end position="78"/>
    </location>
</feature>
<dbReference type="SUPFAM" id="SSF48452">
    <property type="entry name" value="TPR-like"/>
    <property type="match status" value="1"/>
</dbReference>
<dbReference type="Pfam" id="PF01535">
    <property type="entry name" value="PPR"/>
    <property type="match status" value="3"/>
</dbReference>
<keyword evidence="1" id="KW-0677">Repeat</keyword>
<dbReference type="PANTHER" id="PTHR47926:SF397">
    <property type="entry name" value="(WILD MALAYSIAN BANANA) HYPOTHETICAL PROTEIN"/>
    <property type="match status" value="1"/>
</dbReference>
<evidence type="ECO:0000313" key="4">
    <source>
        <dbReference type="Proteomes" id="UP001172457"/>
    </source>
</evidence>
<accession>A0AA38TQX3</accession>
<dbReference type="InterPro" id="IPR046960">
    <property type="entry name" value="PPR_At4g14850-like_plant"/>
</dbReference>
<dbReference type="Gene3D" id="1.25.40.10">
    <property type="entry name" value="Tetratricopeptide repeat domain"/>
    <property type="match status" value="1"/>
</dbReference>
<organism evidence="3 4">
    <name type="scientific">Centaurea solstitialis</name>
    <name type="common">yellow star-thistle</name>
    <dbReference type="NCBI Taxonomy" id="347529"/>
    <lineage>
        <taxon>Eukaryota</taxon>
        <taxon>Viridiplantae</taxon>
        <taxon>Streptophyta</taxon>
        <taxon>Embryophyta</taxon>
        <taxon>Tracheophyta</taxon>
        <taxon>Spermatophyta</taxon>
        <taxon>Magnoliopsida</taxon>
        <taxon>eudicotyledons</taxon>
        <taxon>Gunneridae</taxon>
        <taxon>Pentapetalae</taxon>
        <taxon>asterids</taxon>
        <taxon>campanulids</taxon>
        <taxon>Asterales</taxon>
        <taxon>Asteraceae</taxon>
        <taxon>Carduoideae</taxon>
        <taxon>Cardueae</taxon>
        <taxon>Centaureinae</taxon>
        <taxon>Centaurea</taxon>
    </lineage>
</organism>
<dbReference type="EMBL" id="JARYMX010000003">
    <property type="protein sequence ID" value="KAJ9559360.1"/>
    <property type="molecule type" value="Genomic_DNA"/>
</dbReference>
<reference evidence="3" key="1">
    <citation type="submission" date="2023-03" db="EMBL/GenBank/DDBJ databases">
        <title>Chromosome-scale reference genome and RAD-based genetic map of yellow starthistle (Centaurea solstitialis) reveal putative structural variation and QTLs associated with invader traits.</title>
        <authorList>
            <person name="Reatini B."/>
            <person name="Cang F.A."/>
            <person name="Jiang Q."/>
            <person name="Mckibben M.T.W."/>
            <person name="Barker M.S."/>
            <person name="Rieseberg L.H."/>
            <person name="Dlugosch K.M."/>
        </authorList>
    </citation>
    <scope>NUCLEOTIDE SEQUENCE</scope>
    <source>
        <strain evidence="3">CAN-66</strain>
        <tissue evidence="3">Leaf</tissue>
    </source>
</reference>
<keyword evidence="4" id="KW-1185">Reference proteome</keyword>
<protein>
    <recommendedName>
        <fullName evidence="5">Pentatricopeptide repeat-containing protein</fullName>
    </recommendedName>
</protein>
<dbReference type="Pfam" id="PF20431">
    <property type="entry name" value="E_motif"/>
    <property type="match status" value="1"/>
</dbReference>
<evidence type="ECO:0000256" key="1">
    <source>
        <dbReference type="ARBA" id="ARBA00022737"/>
    </source>
</evidence>
<dbReference type="InterPro" id="IPR002885">
    <property type="entry name" value="PPR_rpt"/>
</dbReference>
<dbReference type="InterPro" id="IPR011990">
    <property type="entry name" value="TPR-like_helical_dom_sf"/>
</dbReference>
<proteinExistence type="predicted"/>
<evidence type="ECO:0000313" key="3">
    <source>
        <dbReference type="EMBL" id="KAJ9559360.1"/>
    </source>
</evidence>
<dbReference type="PANTHER" id="PTHR47926">
    <property type="entry name" value="PENTATRICOPEPTIDE REPEAT-CONTAINING PROTEIN"/>
    <property type="match status" value="1"/>
</dbReference>
<gene>
    <name evidence="3" type="ORF">OSB04_013974</name>
</gene>